<feature type="transmembrane region" description="Helical" evidence="10">
    <location>
        <begin position="257"/>
        <end position="277"/>
    </location>
</feature>
<dbReference type="InterPro" id="IPR004657">
    <property type="entry name" value="MenA"/>
</dbReference>
<evidence type="ECO:0008006" key="13">
    <source>
        <dbReference type="Google" id="ProtNLM"/>
    </source>
</evidence>
<dbReference type="Proteomes" id="UP000002009">
    <property type="component" value="Chromosome 8"/>
</dbReference>
<protein>
    <recommendedName>
        <fullName evidence="13">1,4-dihydroxy-2-naphthoate octaprenyltransferase</fullName>
    </recommendedName>
</protein>
<proteinExistence type="inferred from homology"/>
<dbReference type="AlphaFoldDB" id="C1FFT2"/>
<dbReference type="EMBL" id="CP001575">
    <property type="protein sequence ID" value="ACO69136.1"/>
    <property type="molecule type" value="Genomic_DNA"/>
</dbReference>
<name>C1FFT2_MICCC</name>
<dbReference type="GO" id="GO:0016020">
    <property type="term" value="C:membrane"/>
    <property type="evidence" value="ECO:0007669"/>
    <property type="project" value="UniProtKB-SubCell"/>
</dbReference>
<feature type="transmembrane region" description="Helical" evidence="10">
    <location>
        <begin position="149"/>
        <end position="168"/>
    </location>
</feature>
<sequence length="353" mass="36584">MERRSARAAARAGNGDATHPRSKPKASRSSKVKGGVAGWVSAARPKTLTAATVPFLVGSALATTGGGEARWMEATCALVGYFLIQIGTNLVNDACDFVRGADTEDRAGPTRVTQSGVFSPRAVHIAGVTCFALAAFAMCPAVALRGAPMARLVVAACGAGYAYTGGPLPLGYHGLGDVTVIAFFGFVATYGMARVHHDGTSADGSGGSSWERNWPLIVASAQVGSLAASLLAVNNLRDARTDARCGKNTLCVLLGEGFGRWEITFLVFAPFLLQPYWAWEGARRLGVTMFPSVASALPAATAPLAAWVARETWRLEVGDAGFNGTLSAAAALHLLFGSALALGLALDGVAWRD</sequence>
<evidence type="ECO:0000256" key="5">
    <source>
        <dbReference type="ARBA" id="ARBA00022679"/>
    </source>
</evidence>
<keyword evidence="3" id="KW-0474">Menaquinone biosynthesis</keyword>
<evidence type="ECO:0000313" key="12">
    <source>
        <dbReference type="Proteomes" id="UP000002009"/>
    </source>
</evidence>
<dbReference type="CDD" id="cd13962">
    <property type="entry name" value="PT_UbiA_UBIAD1"/>
    <property type="match status" value="1"/>
</dbReference>
<feature type="transmembrane region" description="Helical" evidence="10">
    <location>
        <begin position="321"/>
        <end position="346"/>
    </location>
</feature>
<keyword evidence="5" id="KW-0808">Transferase</keyword>
<evidence type="ECO:0000256" key="8">
    <source>
        <dbReference type="ARBA" id="ARBA00023136"/>
    </source>
</evidence>
<gene>
    <name evidence="11" type="ORF">MICPUN_60621</name>
</gene>
<evidence type="ECO:0000256" key="3">
    <source>
        <dbReference type="ARBA" id="ARBA00022428"/>
    </source>
</evidence>
<evidence type="ECO:0000256" key="1">
    <source>
        <dbReference type="ARBA" id="ARBA00004141"/>
    </source>
</evidence>
<evidence type="ECO:0000256" key="7">
    <source>
        <dbReference type="ARBA" id="ARBA00022989"/>
    </source>
</evidence>
<dbReference type="UniPathway" id="UPA00079"/>
<dbReference type="HAMAP" id="MF_01937">
    <property type="entry name" value="MenA_1"/>
    <property type="match status" value="1"/>
</dbReference>
<reference evidence="11 12" key="1">
    <citation type="journal article" date="2009" name="Science">
        <title>Green evolution and dynamic adaptations revealed by genomes of the marine picoeukaryotes Micromonas.</title>
        <authorList>
            <person name="Worden A.Z."/>
            <person name="Lee J.H."/>
            <person name="Mock T."/>
            <person name="Rouze P."/>
            <person name="Simmons M.P."/>
            <person name="Aerts A.L."/>
            <person name="Allen A.E."/>
            <person name="Cuvelier M.L."/>
            <person name="Derelle E."/>
            <person name="Everett M.V."/>
            <person name="Foulon E."/>
            <person name="Grimwood J."/>
            <person name="Gundlach H."/>
            <person name="Henrissat B."/>
            <person name="Napoli C."/>
            <person name="McDonald S.M."/>
            <person name="Parker M.S."/>
            <person name="Rombauts S."/>
            <person name="Salamov A."/>
            <person name="Von Dassow P."/>
            <person name="Badger J.H."/>
            <person name="Coutinho P.M."/>
            <person name="Demir E."/>
            <person name="Dubchak I."/>
            <person name="Gentemann C."/>
            <person name="Eikrem W."/>
            <person name="Gready J.E."/>
            <person name="John U."/>
            <person name="Lanier W."/>
            <person name="Lindquist E.A."/>
            <person name="Lucas S."/>
            <person name="Mayer K.F."/>
            <person name="Moreau H."/>
            <person name="Not F."/>
            <person name="Otillar R."/>
            <person name="Panaud O."/>
            <person name="Pangilinan J."/>
            <person name="Paulsen I."/>
            <person name="Piegu B."/>
            <person name="Poliakov A."/>
            <person name="Robbens S."/>
            <person name="Schmutz J."/>
            <person name="Toulza E."/>
            <person name="Wyss T."/>
            <person name="Zelensky A."/>
            <person name="Zhou K."/>
            <person name="Armbrust E.V."/>
            <person name="Bhattacharya D."/>
            <person name="Goodenough U.W."/>
            <person name="Van de Peer Y."/>
            <person name="Grigoriev I.V."/>
        </authorList>
    </citation>
    <scope>NUCLEOTIDE SEQUENCE [LARGE SCALE GENOMIC DNA]</scope>
    <source>
        <strain evidence="12">RCC299 / NOUM17</strain>
    </source>
</reference>
<evidence type="ECO:0000256" key="4">
    <source>
        <dbReference type="ARBA" id="ARBA00022475"/>
    </source>
</evidence>
<keyword evidence="4" id="KW-1003">Cell membrane</keyword>
<dbReference type="STRING" id="296587.C1FFT2"/>
<dbReference type="KEGG" id="mis:MICPUN_60621"/>
<evidence type="ECO:0000256" key="6">
    <source>
        <dbReference type="ARBA" id="ARBA00022692"/>
    </source>
</evidence>
<dbReference type="GO" id="GO:0009234">
    <property type="term" value="P:menaquinone biosynthetic process"/>
    <property type="evidence" value="ECO:0007669"/>
    <property type="project" value="UniProtKB-UniPathway"/>
</dbReference>
<dbReference type="PANTHER" id="PTHR13929">
    <property type="entry name" value="1,4-DIHYDROXY-2-NAPHTHOATE OCTAPRENYLTRANSFERASE"/>
    <property type="match status" value="1"/>
</dbReference>
<dbReference type="InterPro" id="IPR000537">
    <property type="entry name" value="UbiA_prenyltransferase"/>
</dbReference>
<dbReference type="NCBIfam" id="TIGR00751">
    <property type="entry name" value="menA"/>
    <property type="match status" value="1"/>
</dbReference>
<accession>C1FFT2</accession>
<dbReference type="Pfam" id="PF01040">
    <property type="entry name" value="UbiA"/>
    <property type="match status" value="1"/>
</dbReference>
<comment type="subcellular location">
    <subcellularLocation>
        <location evidence="1">Membrane</location>
        <topology evidence="1">Multi-pass membrane protein</topology>
    </subcellularLocation>
</comment>
<dbReference type="InterPro" id="IPR026046">
    <property type="entry name" value="UBIAD1"/>
</dbReference>
<organism evidence="11 12">
    <name type="scientific">Micromonas commoda (strain RCC299 / NOUM17 / CCMP2709)</name>
    <name type="common">Picoplanktonic green alga</name>
    <dbReference type="NCBI Taxonomy" id="296587"/>
    <lineage>
        <taxon>Eukaryota</taxon>
        <taxon>Viridiplantae</taxon>
        <taxon>Chlorophyta</taxon>
        <taxon>Mamiellophyceae</taxon>
        <taxon>Mamiellales</taxon>
        <taxon>Mamiellaceae</taxon>
        <taxon>Micromonas</taxon>
    </lineage>
</organism>
<feature type="compositionally biased region" description="Basic residues" evidence="9">
    <location>
        <begin position="20"/>
        <end position="31"/>
    </location>
</feature>
<evidence type="ECO:0000256" key="9">
    <source>
        <dbReference type="SAM" id="MobiDB-lite"/>
    </source>
</evidence>
<feature type="region of interest" description="Disordered" evidence="9">
    <location>
        <begin position="1"/>
        <end position="32"/>
    </location>
</feature>
<dbReference type="eggNOG" id="KOG4581">
    <property type="taxonomic scope" value="Eukaryota"/>
</dbReference>
<dbReference type="RefSeq" id="XP_002507878.1">
    <property type="nucleotide sequence ID" value="XM_002507832.1"/>
</dbReference>
<evidence type="ECO:0000256" key="2">
    <source>
        <dbReference type="ARBA" id="ARBA00004863"/>
    </source>
</evidence>
<evidence type="ECO:0000256" key="10">
    <source>
        <dbReference type="SAM" id="Phobius"/>
    </source>
</evidence>
<keyword evidence="12" id="KW-1185">Reference proteome</keyword>
<dbReference type="InParanoid" id="C1FFT2"/>
<feature type="transmembrane region" description="Helical" evidence="10">
    <location>
        <begin position="122"/>
        <end position="143"/>
    </location>
</feature>
<dbReference type="GO" id="GO:0042371">
    <property type="term" value="P:vitamin K biosynthetic process"/>
    <property type="evidence" value="ECO:0007669"/>
    <property type="project" value="TreeGrafter"/>
</dbReference>
<dbReference type="Gene3D" id="1.10.357.140">
    <property type="entry name" value="UbiA prenyltransferase"/>
    <property type="match status" value="1"/>
</dbReference>
<feature type="transmembrane region" description="Helical" evidence="10">
    <location>
        <begin position="213"/>
        <end position="236"/>
    </location>
</feature>
<evidence type="ECO:0000313" key="11">
    <source>
        <dbReference type="EMBL" id="ACO69136.1"/>
    </source>
</evidence>
<keyword evidence="8 10" id="KW-0472">Membrane</keyword>
<comment type="pathway">
    <text evidence="2">Quinol/quinone metabolism; menaquinone biosynthesis.</text>
</comment>
<dbReference type="PIRSF" id="PIRSF005355">
    <property type="entry name" value="UBIAD1"/>
    <property type="match status" value="1"/>
</dbReference>
<dbReference type="OrthoDB" id="203513at2759"/>
<dbReference type="GeneID" id="8245803"/>
<dbReference type="GO" id="GO:0046428">
    <property type="term" value="F:1,4-dihydroxy-2-naphthoate polyprenyltransferase activity"/>
    <property type="evidence" value="ECO:0007669"/>
    <property type="project" value="InterPro"/>
</dbReference>
<feature type="transmembrane region" description="Helical" evidence="10">
    <location>
        <begin position="175"/>
        <end position="193"/>
    </location>
</feature>
<keyword evidence="6 10" id="KW-0812">Transmembrane</keyword>
<dbReference type="OMA" id="YWWFILV"/>
<keyword evidence="7 10" id="KW-1133">Transmembrane helix</keyword>
<feature type="transmembrane region" description="Helical" evidence="10">
    <location>
        <begin position="289"/>
        <end position="309"/>
    </location>
</feature>
<dbReference type="PANTHER" id="PTHR13929:SF0">
    <property type="entry name" value="UBIA PRENYLTRANSFERASE DOMAIN-CONTAINING PROTEIN 1"/>
    <property type="match status" value="1"/>
</dbReference>
<dbReference type="InterPro" id="IPR044878">
    <property type="entry name" value="UbiA_sf"/>
</dbReference>